<evidence type="ECO:0000256" key="2">
    <source>
        <dbReference type="SAM" id="Phobius"/>
    </source>
</evidence>
<gene>
    <name evidence="3" type="ORF">Clacol_003953</name>
</gene>
<sequence>MACHLELVLLSVVFGFNILVALISLRYPRPPYPPLKTPAKPPTIVTPVRRPIKDLGTASAHKTPLSASANRFNSSGYASTPVSSRSRMLNYSINSSIGSPINFNQSAMSNFSVDSINSSPLAAYRSRHPKQPSEPIGTRILDDLMAAPDDDDE</sequence>
<comment type="caution">
    <text evidence="3">The sequence shown here is derived from an EMBL/GenBank/DDBJ whole genome shotgun (WGS) entry which is preliminary data.</text>
</comment>
<feature type="transmembrane region" description="Helical" evidence="2">
    <location>
        <begin position="7"/>
        <end position="27"/>
    </location>
</feature>
<keyword evidence="2" id="KW-1133">Transmembrane helix</keyword>
<keyword evidence="2" id="KW-0472">Membrane</keyword>
<evidence type="ECO:0000313" key="4">
    <source>
        <dbReference type="Proteomes" id="UP001050691"/>
    </source>
</evidence>
<organism evidence="3 4">
    <name type="scientific">Clathrus columnatus</name>
    <dbReference type="NCBI Taxonomy" id="1419009"/>
    <lineage>
        <taxon>Eukaryota</taxon>
        <taxon>Fungi</taxon>
        <taxon>Dikarya</taxon>
        <taxon>Basidiomycota</taxon>
        <taxon>Agaricomycotina</taxon>
        <taxon>Agaricomycetes</taxon>
        <taxon>Phallomycetidae</taxon>
        <taxon>Phallales</taxon>
        <taxon>Clathraceae</taxon>
        <taxon>Clathrus</taxon>
    </lineage>
</organism>
<reference evidence="3" key="1">
    <citation type="submission" date="2021-10" db="EMBL/GenBank/DDBJ databases">
        <title>De novo Genome Assembly of Clathrus columnatus (Basidiomycota, Fungi) Using Illumina and Nanopore Sequence Data.</title>
        <authorList>
            <person name="Ogiso-Tanaka E."/>
            <person name="Itagaki H."/>
            <person name="Hosoya T."/>
            <person name="Hosaka K."/>
        </authorList>
    </citation>
    <scope>NUCLEOTIDE SEQUENCE</scope>
    <source>
        <strain evidence="3">MO-923</strain>
    </source>
</reference>
<accession>A0AAV5AAJ8</accession>
<keyword evidence="2" id="KW-0812">Transmembrane</keyword>
<feature type="region of interest" description="Disordered" evidence="1">
    <location>
        <begin position="124"/>
        <end position="153"/>
    </location>
</feature>
<dbReference type="AlphaFoldDB" id="A0AAV5AAJ8"/>
<dbReference type="EMBL" id="BPWL01000004">
    <property type="protein sequence ID" value="GJJ09729.1"/>
    <property type="molecule type" value="Genomic_DNA"/>
</dbReference>
<keyword evidence="4" id="KW-1185">Reference proteome</keyword>
<dbReference type="Proteomes" id="UP001050691">
    <property type="component" value="Unassembled WGS sequence"/>
</dbReference>
<protein>
    <submittedName>
        <fullName evidence="3">Uncharacterized protein</fullName>
    </submittedName>
</protein>
<evidence type="ECO:0000256" key="1">
    <source>
        <dbReference type="SAM" id="MobiDB-lite"/>
    </source>
</evidence>
<evidence type="ECO:0000313" key="3">
    <source>
        <dbReference type="EMBL" id="GJJ09729.1"/>
    </source>
</evidence>
<name>A0AAV5AAJ8_9AGAM</name>
<proteinExistence type="predicted"/>